<organism evidence="2 3">
    <name type="scientific">Sporosarcina soli</name>
    <dbReference type="NCBI Taxonomy" id="334736"/>
    <lineage>
        <taxon>Bacteria</taxon>
        <taxon>Bacillati</taxon>
        <taxon>Bacillota</taxon>
        <taxon>Bacilli</taxon>
        <taxon>Bacillales</taxon>
        <taxon>Caryophanaceae</taxon>
        <taxon>Sporosarcina</taxon>
    </lineage>
</organism>
<dbReference type="Proteomes" id="UP001596109">
    <property type="component" value="Unassembled WGS sequence"/>
</dbReference>
<dbReference type="InterPro" id="IPR011335">
    <property type="entry name" value="Restrct_endonuc-II-like"/>
</dbReference>
<keyword evidence="3" id="KW-1185">Reference proteome</keyword>
<evidence type="ECO:0000259" key="1">
    <source>
        <dbReference type="Pfam" id="PF05685"/>
    </source>
</evidence>
<dbReference type="RefSeq" id="WP_381436051.1">
    <property type="nucleotide sequence ID" value="NZ_JBHSNO010000007.1"/>
</dbReference>
<gene>
    <name evidence="2" type="ORF">ACFPRA_14510</name>
</gene>
<proteinExistence type="predicted"/>
<protein>
    <submittedName>
        <fullName evidence="2">Uma2 family endonuclease</fullName>
    </submittedName>
</protein>
<dbReference type="InterPro" id="IPR012296">
    <property type="entry name" value="Nuclease_put_TT1808"/>
</dbReference>
<comment type="caution">
    <text evidence="2">The sequence shown here is derived from an EMBL/GenBank/DDBJ whole genome shotgun (WGS) entry which is preliminary data.</text>
</comment>
<evidence type="ECO:0000313" key="2">
    <source>
        <dbReference type="EMBL" id="MFC5590117.1"/>
    </source>
</evidence>
<dbReference type="PANTHER" id="PTHR36558">
    <property type="entry name" value="GLR1098 PROTEIN"/>
    <property type="match status" value="1"/>
</dbReference>
<dbReference type="PANTHER" id="PTHR36558:SF1">
    <property type="entry name" value="RESTRICTION ENDONUCLEASE DOMAIN-CONTAINING PROTEIN-RELATED"/>
    <property type="match status" value="1"/>
</dbReference>
<accession>A0ABW0TKU9</accession>
<name>A0ABW0TKU9_9BACL</name>
<keyword evidence="2" id="KW-0378">Hydrolase</keyword>
<dbReference type="Pfam" id="PF05685">
    <property type="entry name" value="Uma2"/>
    <property type="match status" value="1"/>
</dbReference>
<sequence>MAESKANRRISISEMSKWDGNWELIDGIPYNMTPAPSTAHQHVVGELFFALRTHFLGDRCSVFVSPYDVQIDETNEYTIVQPDISVFCNPDQIGEKRAKGAPDLIIEVLSPATALKDRNQKFNLYERTGVGEYWLVDPLNRTIEVYGLADDKYRKRQVFGHEDTLSSFTFSELAIELNGVFVD</sequence>
<dbReference type="EMBL" id="JBHSNO010000007">
    <property type="protein sequence ID" value="MFC5590117.1"/>
    <property type="molecule type" value="Genomic_DNA"/>
</dbReference>
<keyword evidence="2" id="KW-0255">Endonuclease</keyword>
<dbReference type="Gene3D" id="3.90.1570.10">
    <property type="entry name" value="tt1808, chain A"/>
    <property type="match status" value="1"/>
</dbReference>
<feature type="domain" description="Putative restriction endonuclease" evidence="1">
    <location>
        <begin position="19"/>
        <end position="173"/>
    </location>
</feature>
<keyword evidence="2" id="KW-0540">Nuclease</keyword>
<dbReference type="CDD" id="cd06260">
    <property type="entry name" value="DUF820-like"/>
    <property type="match status" value="1"/>
</dbReference>
<dbReference type="SUPFAM" id="SSF52980">
    <property type="entry name" value="Restriction endonuclease-like"/>
    <property type="match status" value="1"/>
</dbReference>
<dbReference type="InterPro" id="IPR008538">
    <property type="entry name" value="Uma2"/>
</dbReference>
<dbReference type="GO" id="GO:0004519">
    <property type="term" value="F:endonuclease activity"/>
    <property type="evidence" value="ECO:0007669"/>
    <property type="project" value="UniProtKB-KW"/>
</dbReference>
<evidence type="ECO:0000313" key="3">
    <source>
        <dbReference type="Proteomes" id="UP001596109"/>
    </source>
</evidence>
<reference evidence="3" key="1">
    <citation type="journal article" date="2019" name="Int. J. Syst. Evol. Microbiol.">
        <title>The Global Catalogue of Microorganisms (GCM) 10K type strain sequencing project: providing services to taxonomists for standard genome sequencing and annotation.</title>
        <authorList>
            <consortium name="The Broad Institute Genomics Platform"/>
            <consortium name="The Broad Institute Genome Sequencing Center for Infectious Disease"/>
            <person name="Wu L."/>
            <person name="Ma J."/>
        </authorList>
    </citation>
    <scope>NUCLEOTIDE SEQUENCE [LARGE SCALE GENOMIC DNA]</scope>
    <source>
        <strain evidence="3">CGMCC 4.1434</strain>
    </source>
</reference>